<dbReference type="GO" id="GO:0022857">
    <property type="term" value="F:transmembrane transporter activity"/>
    <property type="evidence" value="ECO:0007669"/>
    <property type="project" value="InterPro"/>
</dbReference>
<dbReference type="InterPro" id="IPR036259">
    <property type="entry name" value="MFS_trans_sf"/>
</dbReference>
<evidence type="ECO:0000256" key="1">
    <source>
        <dbReference type="ARBA" id="ARBA00004141"/>
    </source>
</evidence>
<comment type="subcellular location">
    <subcellularLocation>
        <location evidence="1">Membrane</location>
        <topology evidence="1">Multi-pass membrane protein</topology>
    </subcellularLocation>
</comment>
<keyword evidence="6" id="KW-1185">Reference proteome</keyword>
<feature type="transmembrane region" description="Helical" evidence="3">
    <location>
        <begin position="87"/>
        <end position="109"/>
    </location>
</feature>
<dbReference type="EMBL" id="JAIMJC010000001">
    <property type="protein sequence ID" value="KAH0531663.1"/>
    <property type="molecule type" value="Genomic_DNA"/>
</dbReference>
<reference evidence="5 6" key="1">
    <citation type="submission" date="2021-08" db="EMBL/GenBank/DDBJ databases">
        <title>The highly contiguous genome resource for Trichoderma semiorbis FJ059, a fungal antagonistic to plant pathogens.</title>
        <authorList>
            <person name="Liu T."/>
        </authorList>
    </citation>
    <scope>NUCLEOTIDE SEQUENCE [LARGE SCALE GENOMIC DNA]</scope>
    <source>
        <strain evidence="5 6">FJ059</strain>
    </source>
</reference>
<dbReference type="InterPro" id="IPR011701">
    <property type="entry name" value="MFS"/>
</dbReference>
<evidence type="ECO:0000313" key="5">
    <source>
        <dbReference type="EMBL" id="KAH0531663.1"/>
    </source>
</evidence>
<dbReference type="Gene3D" id="1.20.1250.20">
    <property type="entry name" value="MFS general substrate transporter like domains"/>
    <property type="match status" value="1"/>
</dbReference>
<sequence length="503" mass="53915">MEMLVSDYAIITEGKGKTKTRKRHTMEESPSLLVRFLSELGLVSLYHSKPDVKLLCLQRFVRLFAYGASTLVLVLYLQSLGISKTRIGLFMTLTLVGDVCISFCLTLVADGLGRKAILALGALMMVGSGVAFAVSDNYWVLLAAAIFGVISPSGNEIGPFRAIEESVVAHLTEPASRSDVYAWYSLLGTAGTAFGLMTGGWAVQYVSTVLHWDLIDAYRFIFYGYAVAGLVKLSLALLLSSAVEADEKASPAKATIKSNGAAGNNTETSPLLGGGNASPQADEEPKSRSRAGALLPDISKEGYAIMTSLCVFFALDAFASGLASMSWVTYFFRWRYGIEEGKLGSIFFVTSITSALSMLVASSLAKRFGNIKTMVFTHLPSSIFLSLIPAFPDVRLSLLFLWLRASSQSMDVAPRAAFLAAVIKPSERTAIMGVINVVKTTGASLGPFLTGTLADHGLFWVAFVTAGCLKATYDLGMLAVFQNHEKHVAEREERSGEASAASA</sequence>
<evidence type="ECO:0000313" key="6">
    <source>
        <dbReference type="Proteomes" id="UP000826573"/>
    </source>
</evidence>
<feature type="transmembrane region" description="Helical" evidence="3">
    <location>
        <begin position="303"/>
        <end position="323"/>
    </location>
</feature>
<dbReference type="Proteomes" id="UP000826573">
    <property type="component" value="Unassembled WGS sequence"/>
</dbReference>
<organism evidence="5 6">
    <name type="scientific">Trichoderma semiorbis</name>
    <dbReference type="NCBI Taxonomy" id="1491008"/>
    <lineage>
        <taxon>Eukaryota</taxon>
        <taxon>Fungi</taxon>
        <taxon>Dikarya</taxon>
        <taxon>Ascomycota</taxon>
        <taxon>Pezizomycotina</taxon>
        <taxon>Sordariomycetes</taxon>
        <taxon>Hypocreomycetidae</taxon>
        <taxon>Hypocreales</taxon>
        <taxon>Hypocreaceae</taxon>
        <taxon>Trichoderma</taxon>
    </lineage>
</organism>
<evidence type="ECO:0000259" key="4">
    <source>
        <dbReference type="PROSITE" id="PS50850"/>
    </source>
</evidence>
<protein>
    <recommendedName>
        <fullName evidence="4">Major facilitator superfamily (MFS) profile domain-containing protein</fullName>
    </recommendedName>
</protein>
<dbReference type="PANTHER" id="PTHR23520">
    <property type="entry name" value="TRANSPORTER, PUTATIVE (AFU_ORTHOLOGUE AFUA_3G04000)-RELATED"/>
    <property type="match status" value="1"/>
</dbReference>
<feature type="domain" description="Major facilitator superfamily (MFS) profile" evidence="4">
    <location>
        <begin position="51"/>
        <end position="485"/>
    </location>
</feature>
<feature type="transmembrane region" description="Helical" evidence="3">
    <location>
        <begin position="181"/>
        <end position="202"/>
    </location>
</feature>
<feature type="transmembrane region" description="Helical" evidence="3">
    <location>
        <begin position="116"/>
        <end position="134"/>
    </location>
</feature>
<feature type="transmembrane region" description="Helical" evidence="3">
    <location>
        <begin position="60"/>
        <end position="81"/>
    </location>
</feature>
<accession>A0A9P8HPZ2</accession>
<dbReference type="GO" id="GO:0000329">
    <property type="term" value="C:fungal-type vacuole membrane"/>
    <property type="evidence" value="ECO:0007669"/>
    <property type="project" value="TreeGrafter"/>
</dbReference>
<evidence type="ECO:0000256" key="3">
    <source>
        <dbReference type="SAM" id="Phobius"/>
    </source>
</evidence>
<gene>
    <name evidence="5" type="ORF">TsFJ059_000466</name>
</gene>
<evidence type="ECO:0000256" key="2">
    <source>
        <dbReference type="SAM" id="MobiDB-lite"/>
    </source>
</evidence>
<comment type="caution">
    <text evidence="5">The sequence shown here is derived from an EMBL/GenBank/DDBJ whole genome shotgun (WGS) entry which is preliminary data.</text>
</comment>
<dbReference type="InterPro" id="IPR020846">
    <property type="entry name" value="MFS_dom"/>
</dbReference>
<feature type="compositionally biased region" description="Polar residues" evidence="2">
    <location>
        <begin position="256"/>
        <end position="269"/>
    </location>
</feature>
<dbReference type="PANTHER" id="PTHR23520:SF5">
    <property type="entry name" value="TRANSPORTER, PUTATIVE (AFU_ORTHOLOGUE AFUA_3G04000)-RELATED"/>
    <property type="match status" value="1"/>
</dbReference>
<dbReference type="SUPFAM" id="SSF103473">
    <property type="entry name" value="MFS general substrate transporter"/>
    <property type="match status" value="1"/>
</dbReference>
<dbReference type="PROSITE" id="PS50850">
    <property type="entry name" value="MFS"/>
    <property type="match status" value="1"/>
</dbReference>
<feature type="transmembrane region" description="Helical" evidence="3">
    <location>
        <begin position="343"/>
        <end position="362"/>
    </location>
</feature>
<feature type="transmembrane region" description="Helical" evidence="3">
    <location>
        <begin position="222"/>
        <end position="243"/>
    </location>
</feature>
<feature type="transmembrane region" description="Helical" evidence="3">
    <location>
        <begin position="140"/>
        <end position="160"/>
    </location>
</feature>
<name>A0A9P8HPZ2_9HYPO</name>
<keyword evidence="3" id="KW-1133">Transmembrane helix</keyword>
<proteinExistence type="predicted"/>
<dbReference type="AlphaFoldDB" id="A0A9P8HPZ2"/>
<feature type="region of interest" description="Disordered" evidence="2">
    <location>
        <begin position="254"/>
        <end position="286"/>
    </location>
</feature>
<keyword evidence="3" id="KW-0812">Transmembrane</keyword>
<keyword evidence="3" id="KW-0472">Membrane</keyword>
<dbReference type="Pfam" id="PF07690">
    <property type="entry name" value="MFS_1"/>
    <property type="match status" value="1"/>
</dbReference>